<name>X0WUU1_9ZZZZ</name>
<feature type="compositionally biased region" description="Basic and acidic residues" evidence="1">
    <location>
        <begin position="46"/>
        <end position="56"/>
    </location>
</feature>
<accession>X0WUU1</accession>
<organism evidence="2">
    <name type="scientific">marine sediment metagenome</name>
    <dbReference type="NCBI Taxonomy" id="412755"/>
    <lineage>
        <taxon>unclassified sequences</taxon>
        <taxon>metagenomes</taxon>
        <taxon>ecological metagenomes</taxon>
    </lineage>
</organism>
<feature type="compositionally biased region" description="Polar residues" evidence="1">
    <location>
        <begin position="1"/>
        <end position="14"/>
    </location>
</feature>
<proteinExistence type="predicted"/>
<dbReference type="EMBL" id="BARS01048772">
    <property type="protein sequence ID" value="GAG28258.1"/>
    <property type="molecule type" value="Genomic_DNA"/>
</dbReference>
<protein>
    <submittedName>
        <fullName evidence="2">Uncharacterized protein</fullName>
    </submittedName>
</protein>
<comment type="caution">
    <text evidence="2">The sequence shown here is derived from an EMBL/GenBank/DDBJ whole genome shotgun (WGS) entry which is preliminary data.</text>
</comment>
<feature type="non-terminal residue" evidence="2">
    <location>
        <position position="1"/>
    </location>
</feature>
<gene>
    <name evidence="2" type="ORF">S01H1_73032</name>
</gene>
<reference evidence="2" key="1">
    <citation type="journal article" date="2014" name="Front. Microbiol.">
        <title>High frequency of phylogenetically diverse reductive dehalogenase-homologous genes in deep subseafloor sedimentary metagenomes.</title>
        <authorList>
            <person name="Kawai M."/>
            <person name="Futagami T."/>
            <person name="Toyoda A."/>
            <person name="Takaki Y."/>
            <person name="Nishi S."/>
            <person name="Hori S."/>
            <person name="Arai W."/>
            <person name="Tsubouchi T."/>
            <person name="Morono Y."/>
            <person name="Uchiyama I."/>
            <person name="Ito T."/>
            <person name="Fujiyama A."/>
            <person name="Inagaki F."/>
            <person name="Takami H."/>
        </authorList>
    </citation>
    <scope>NUCLEOTIDE SEQUENCE</scope>
    <source>
        <strain evidence="2">Expedition CK06-06</strain>
    </source>
</reference>
<dbReference type="AlphaFoldDB" id="X0WUU1"/>
<feature type="compositionally biased region" description="Basic and acidic residues" evidence="1">
    <location>
        <begin position="15"/>
        <end position="39"/>
    </location>
</feature>
<evidence type="ECO:0000313" key="2">
    <source>
        <dbReference type="EMBL" id="GAG28258.1"/>
    </source>
</evidence>
<evidence type="ECO:0000256" key="1">
    <source>
        <dbReference type="SAM" id="MobiDB-lite"/>
    </source>
</evidence>
<sequence length="56" mass="6590">SHEINQTIFSQVKNDLTKLRNTEKKNPSPTREEPEEKSKERPKKPPGKDVYREPTE</sequence>
<feature type="region of interest" description="Disordered" evidence="1">
    <location>
        <begin position="1"/>
        <end position="56"/>
    </location>
</feature>